<protein>
    <recommendedName>
        <fullName evidence="5">MEGF10_11</fullName>
    </recommendedName>
</protein>
<dbReference type="Gene3D" id="2.170.300.10">
    <property type="entry name" value="Tie2 ligand-binding domain superfamily"/>
    <property type="match status" value="1"/>
</dbReference>
<organism evidence="3 4">
    <name type="scientific">Mytilus coruscus</name>
    <name type="common">Sea mussel</name>
    <dbReference type="NCBI Taxonomy" id="42192"/>
    <lineage>
        <taxon>Eukaryota</taxon>
        <taxon>Metazoa</taxon>
        <taxon>Spiralia</taxon>
        <taxon>Lophotrochozoa</taxon>
        <taxon>Mollusca</taxon>
        <taxon>Bivalvia</taxon>
        <taxon>Autobranchia</taxon>
        <taxon>Pteriomorphia</taxon>
        <taxon>Mytilida</taxon>
        <taxon>Mytiloidea</taxon>
        <taxon>Mytilidae</taxon>
        <taxon>Mytilinae</taxon>
        <taxon>Mytilus</taxon>
    </lineage>
</organism>
<keyword evidence="1" id="KW-1133">Transmembrane helix</keyword>
<accession>A0A6J8CUA5</accession>
<sequence>MPNHNVITVLILWGTWITVHAMTDYSVQPENQTLTGKISGRTCHPGWTGHNCTKECPDGSYGMNCAFNCSIHCVYKMCNPKSGNCTYGCEYGWSGVFCDDDILTPEELKEQAIIMFFEFIGAIMGFYLLQIGIIKYRSLHLGCCCCCIYCPCNRDKLERKKRLMRKLKEQQESTFVVEMEPLKVQCNNKCSSSQRIVHVV</sequence>
<reference evidence="3 4" key="1">
    <citation type="submission" date="2020-06" db="EMBL/GenBank/DDBJ databases">
        <authorList>
            <person name="Li R."/>
            <person name="Bekaert M."/>
        </authorList>
    </citation>
    <scope>NUCLEOTIDE SEQUENCE [LARGE SCALE GENOMIC DNA]</scope>
    <source>
        <strain evidence="4">wild</strain>
    </source>
</reference>
<proteinExistence type="predicted"/>
<keyword evidence="4" id="KW-1185">Reference proteome</keyword>
<evidence type="ECO:0000313" key="4">
    <source>
        <dbReference type="Proteomes" id="UP000507470"/>
    </source>
</evidence>
<keyword evidence="1" id="KW-0812">Transmembrane</keyword>
<dbReference type="EMBL" id="CACVKT020005972">
    <property type="protein sequence ID" value="CAC5399096.1"/>
    <property type="molecule type" value="Genomic_DNA"/>
</dbReference>
<evidence type="ECO:0000256" key="1">
    <source>
        <dbReference type="SAM" id="Phobius"/>
    </source>
</evidence>
<dbReference type="OrthoDB" id="6066072at2759"/>
<gene>
    <name evidence="3" type="ORF">MCOR_33389</name>
</gene>
<evidence type="ECO:0000256" key="2">
    <source>
        <dbReference type="SAM" id="SignalP"/>
    </source>
</evidence>
<evidence type="ECO:0008006" key="5">
    <source>
        <dbReference type="Google" id="ProtNLM"/>
    </source>
</evidence>
<dbReference type="Proteomes" id="UP000507470">
    <property type="component" value="Unassembled WGS sequence"/>
</dbReference>
<feature type="transmembrane region" description="Helical" evidence="1">
    <location>
        <begin position="112"/>
        <end position="129"/>
    </location>
</feature>
<dbReference type="AlphaFoldDB" id="A0A6J8CUA5"/>
<evidence type="ECO:0000313" key="3">
    <source>
        <dbReference type="EMBL" id="CAC5399096.1"/>
    </source>
</evidence>
<feature type="signal peptide" evidence="2">
    <location>
        <begin position="1"/>
        <end position="21"/>
    </location>
</feature>
<name>A0A6J8CUA5_MYTCO</name>
<keyword evidence="2" id="KW-0732">Signal</keyword>
<feature type="chain" id="PRO_5027027925" description="MEGF10_11" evidence="2">
    <location>
        <begin position="22"/>
        <end position="200"/>
    </location>
</feature>
<keyword evidence="1" id="KW-0472">Membrane</keyword>